<dbReference type="SUPFAM" id="SSF50998">
    <property type="entry name" value="Quinoprotein alcohol dehydrogenase-like"/>
    <property type="match status" value="1"/>
</dbReference>
<keyword evidence="8" id="KW-1185">Reference proteome</keyword>
<sequence>MNGSRRRKWLNLGTWLTSCTLLAGLAAAQMGSYTAVTDARLAKPEAANWLTTRGGYNNWGYSPLNQITAANVKNLRPVWAFSTGQTEGHEGAPIINNGVMFITAPMNKLFALNATTGQLIWQYTRELPDDIITCCDVVNRGVAVYGNMVYMGTLDAHILAFDAKTGKIVWDRTIEDYKKRYTITSAPLIANGHLITGVHGGEYGVRGFLEAMDPKTGKSQWKTYTTVKGSYPAGSEEEGGAPTWLTGTYDPASKTVYWGVGNPGPWMDPRRKPTDDLKWSSSLLAFDVNTGKIKQGFQYSPNDAWDYDGVNEPVLVPLKAGGKTVQGVVSAHRNGFLYRFDRTGGGVKYLGANKYVTVNAYKGLDASGRPIWDPQHRPEIGKAVNACPSFLGGKNWQPTAYSPKTSLIYVPSNEWCMDIKGAQTKYAAGEAYVGAEFELNPVPGLNYVGNLQAIDPSTGKRVWNQTFKAPLWGGVLTTAGDLVFTGTTADRDFIAFNAKNGKKLWSFKTNSGVIGQPVSYSVNGKQYVAVFSGYGGAVPLWAGPMAQLTKDTPRGGVLWVFALN</sequence>
<keyword evidence="5" id="KW-0732">Signal</keyword>
<organism evidence="7 8">
    <name type="scientific">Deinococcus xinjiangensis</name>
    <dbReference type="NCBI Taxonomy" id="457454"/>
    <lineage>
        <taxon>Bacteria</taxon>
        <taxon>Thermotogati</taxon>
        <taxon>Deinococcota</taxon>
        <taxon>Deinococci</taxon>
        <taxon>Deinococcales</taxon>
        <taxon>Deinococcaceae</taxon>
        <taxon>Deinococcus</taxon>
    </lineage>
</organism>
<dbReference type="Pfam" id="PF01011">
    <property type="entry name" value="PQQ"/>
    <property type="match status" value="2"/>
</dbReference>
<evidence type="ECO:0000256" key="4">
    <source>
        <dbReference type="ARBA" id="ARBA00023002"/>
    </source>
</evidence>
<dbReference type="InterPro" id="IPR002372">
    <property type="entry name" value="PQQ_rpt_dom"/>
</dbReference>
<keyword evidence="3" id="KW-0479">Metal-binding</keyword>
<evidence type="ECO:0000259" key="6">
    <source>
        <dbReference type="Pfam" id="PF01011"/>
    </source>
</evidence>
<feature type="domain" description="Pyrrolo-quinoline quinone repeat" evidence="6">
    <location>
        <begin position="49"/>
        <end position="345"/>
    </location>
</feature>
<evidence type="ECO:0000256" key="2">
    <source>
        <dbReference type="ARBA" id="ARBA00008156"/>
    </source>
</evidence>
<evidence type="ECO:0000256" key="5">
    <source>
        <dbReference type="SAM" id="SignalP"/>
    </source>
</evidence>
<reference evidence="7 8" key="1">
    <citation type="submission" date="2024-02" db="EMBL/GenBank/DDBJ databases">
        <title>Deinococcus xinjiangensis NBRC 107630.</title>
        <authorList>
            <person name="Ichikawa N."/>
            <person name="Katano-Makiyama Y."/>
            <person name="Hidaka K."/>
        </authorList>
    </citation>
    <scope>NUCLEOTIDE SEQUENCE [LARGE SCALE GENOMIC DNA]</scope>
    <source>
        <strain evidence="7 8">NBRC 107630</strain>
    </source>
</reference>
<dbReference type="NCBIfam" id="TIGR03075">
    <property type="entry name" value="PQQ_enz_alc_DH"/>
    <property type="match status" value="1"/>
</dbReference>
<dbReference type="SMART" id="SM00564">
    <property type="entry name" value="PQQ"/>
    <property type="match status" value="5"/>
</dbReference>
<evidence type="ECO:0000313" key="8">
    <source>
        <dbReference type="Proteomes" id="UP001458946"/>
    </source>
</evidence>
<dbReference type="PANTHER" id="PTHR32303">
    <property type="entry name" value="QUINOPROTEIN ALCOHOL DEHYDROGENASE (CYTOCHROME C)"/>
    <property type="match status" value="1"/>
</dbReference>
<accession>A0ABP9V6U6</accession>
<name>A0ABP9V6U6_9DEIO</name>
<dbReference type="InterPro" id="IPR017512">
    <property type="entry name" value="PQQ_MeOH/EtOH_DH"/>
</dbReference>
<dbReference type="PANTHER" id="PTHR32303:SF20">
    <property type="entry name" value="QUINOPROTEIN ETHANOL DEHYDROGENASE"/>
    <property type="match status" value="1"/>
</dbReference>
<dbReference type="Gene3D" id="2.140.10.10">
    <property type="entry name" value="Quinoprotein alcohol dehydrogenase-like superfamily"/>
    <property type="match status" value="1"/>
</dbReference>
<evidence type="ECO:0000256" key="3">
    <source>
        <dbReference type="ARBA" id="ARBA00022723"/>
    </source>
</evidence>
<proteinExistence type="inferred from homology"/>
<feature type="chain" id="PRO_5045832023" evidence="5">
    <location>
        <begin position="24"/>
        <end position="564"/>
    </location>
</feature>
<keyword evidence="4" id="KW-0560">Oxidoreductase</keyword>
<evidence type="ECO:0000256" key="1">
    <source>
        <dbReference type="ARBA" id="ARBA00001931"/>
    </source>
</evidence>
<dbReference type="Proteomes" id="UP001458946">
    <property type="component" value="Unassembled WGS sequence"/>
</dbReference>
<dbReference type="RefSeq" id="WP_353540977.1">
    <property type="nucleotide sequence ID" value="NZ_BAABRN010000005.1"/>
</dbReference>
<evidence type="ECO:0000313" key="7">
    <source>
        <dbReference type="EMBL" id="GAA5501002.1"/>
    </source>
</evidence>
<gene>
    <name evidence="7" type="primary">exaA</name>
    <name evidence="7" type="ORF">Dxin01_00733</name>
</gene>
<comment type="caution">
    <text evidence="7">The sequence shown here is derived from an EMBL/GenBank/DDBJ whole genome shotgun (WGS) entry which is preliminary data.</text>
</comment>
<comment type="cofactor">
    <cofactor evidence="1">
        <name>pyrroloquinoline quinone</name>
        <dbReference type="ChEBI" id="CHEBI:58442"/>
    </cofactor>
</comment>
<dbReference type="PROSITE" id="PS51257">
    <property type="entry name" value="PROKAR_LIPOPROTEIN"/>
    <property type="match status" value="1"/>
</dbReference>
<feature type="domain" description="Pyrrolo-quinoline quinone repeat" evidence="6">
    <location>
        <begin position="461"/>
        <end position="528"/>
    </location>
</feature>
<protein>
    <submittedName>
        <fullName evidence="7">Quinoprotein alcohol dehydrogenase (Cytochrome c)</fullName>
    </submittedName>
</protein>
<comment type="similarity">
    <text evidence="2">Belongs to the bacterial PQQ dehydrogenase family.</text>
</comment>
<dbReference type="InterPro" id="IPR018391">
    <property type="entry name" value="PQQ_b-propeller_rpt"/>
</dbReference>
<dbReference type="EMBL" id="BAABRN010000005">
    <property type="protein sequence ID" value="GAA5501002.1"/>
    <property type="molecule type" value="Genomic_DNA"/>
</dbReference>
<dbReference type="InterPro" id="IPR011047">
    <property type="entry name" value="Quinoprotein_ADH-like_sf"/>
</dbReference>
<feature type="signal peptide" evidence="5">
    <location>
        <begin position="1"/>
        <end position="23"/>
    </location>
</feature>